<comment type="similarity">
    <text evidence="2">Belongs to the bacterial solute-binding protein 5 family.</text>
</comment>
<dbReference type="GO" id="GO:1904680">
    <property type="term" value="F:peptide transmembrane transporter activity"/>
    <property type="evidence" value="ECO:0007669"/>
    <property type="project" value="TreeGrafter"/>
</dbReference>
<dbReference type="Gene3D" id="3.40.190.10">
    <property type="entry name" value="Periplasmic binding protein-like II"/>
    <property type="match status" value="1"/>
</dbReference>
<reference evidence="6" key="1">
    <citation type="journal article" date="2014" name="Genome Announc.">
        <title>Draft Genome Sequence of Clostridium straminisolvens Strain JCM 21531T, Isolated from a Cellulose-Degrading Bacterial Community.</title>
        <authorList>
            <person name="Yuki M."/>
            <person name="Oshima K."/>
            <person name="Suda W."/>
            <person name="Sakamoto M."/>
            <person name="Kitamura K."/>
            <person name="Iida T."/>
            <person name="Hattori M."/>
            <person name="Ohkuma M."/>
        </authorList>
    </citation>
    <scope>NUCLEOTIDE SEQUENCE [LARGE SCALE GENOMIC DNA]</scope>
    <source>
        <strain evidence="6">JCM 21531</strain>
    </source>
</reference>
<dbReference type="RefSeq" id="WP_243467856.1">
    <property type="nucleotide sequence ID" value="NZ_BAVR01000097.1"/>
</dbReference>
<evidence type="ECO:0000313" key="6">
    <source>
        <dbReference type="EMBL" id="GAE90829.1"/>
    </source>
</evidence>
<dbReference type="STRING" id="1294263.JCM21531_4473"/>
<organism evidence="6 7">
    <name type="scientific">Acetivibrio straminisolvens JCM 21531</name>
    <dbReference type="NCBI Taxonomy" id="1294263"/>
    <lineage>
        <taxon>Bacteria</taxon>
        <taxon>Bacillati</taxon>
        <taxon>Bacillota</taxon>
        <taxon>Clostridia</taxon>
        <taxon>Eubacteriales</taxon>
        <taxon>Oscillospiraceae</taxon>
        <taxon>Acetivibrio</taxon>
    </lineage>
</organism>
<dbReference type="GO" id="GO:0030313">
    <property type="term" value="C:cell envelope"/>
    <property type="evidence" value="ECO:0007669"/>
    <property type="project" value="UniProtKB-SubCell"/>
</dbReference>
<proteinExistence type="inferred from homology"/>
<comment type="caution">
    <text evidence="6">The sequence shown here is derived from an EMBL/GenBank/DDBJ whole genome shotgun (WGS) entry which is preliminary data.</text>
</comment>
<dbReference type="SUPFAM" id="SSF53850">
    <property type="entry name" value="Periplasmic binding protein-like II"/>
    <property type="match status" value="1"/>
</dbReference>
<gene>
    <name evidence="6" type="ORF">JCM21531_4473</name>
</gene>
<keyword evidence="3" id="KW-0813">Transport</keyword>
<dbReference type="PANTHER" id="PTHR30290:SF10">
    <property type="entry name" value="PERIPLASMIC OLIGOPEPTIDE-BINDING PROTEIN-RELATED"/>
    <property type="match status" value="1"/>
</dbReference>
<protein>
    <submittedName>
        <fullName evidence="6">Oligopeptide ABC transporter</fullName>
    </submittedName>
</protein>
<dbReference type="AlphaFoldDB" id="W4VDJ5"/>
<evidence type="ECO:0000313" key="7">
    <source>
        <dbReference type="Proteomes" id="UP000019109"/>
    </source>
</evidence>
<keyword evidence="4" id="KW-0732">Signal</keyword>
<dbReference type="InterPro" id="IPR000914">
    <property type="entry name" value="SBP_5_dom"/>
</dbReference>
<evidence type="ECO:0000256" key="2">
    <source>
        <dbReference type="ARBA" id="ARBA00005695"/>
    </source>
</evidence>
<dbReference type="PANTHER" id="PTHR30290">
    <property type="entry name" value="PERIPLASMIC BINDING COMPONENT OF ABC TRANSPORTER"/>
    <property type="match status" value="1"/>
</dbReference>
<dbReference type="EMBL" id="BAVR01000097">
    <property type="protein sequence ID" value="GAE90829.1"/>
    <property type="molecule type" value="Genomic_DNA"/>
</dbReference>
<evidence type="ECO:0000256" key="3">
    <source>
        <dbReference type="ARBA" id="ARBA00022448"/>
    </source>
</evidence>
<comment type="subcellular location">
    <subcellularLocation>
        <location evidence="1">Cell envelope</location>
    </subcellularLocation>
</comment>
<name>W4VDJ5_9FIRM</name>
<dbReference type="Pfam" id="PF00496">
    <property type="entry name" value="SBP_bac_5"/>
    <property type="match status" value="1"/>
</dbReference>
<evidence type="ECO:0000259" key="5">
    <source>
        <dbReference type="Pfam" id="PF00496"/>
    </source>
</evidence>
<dbReference type="Proteomes" id="UP000019109">
    <property type="component" value="Unassembled WGS sequence"/>
</dbReference>
<sequence>MKRFDRKAVFKKIVIAITILSITTLIGCSKEDKASQNLIVALQHGITTLDPAYLRLLNEQYIACNIWEGLVRKNVDGLIEPGIAKSWEVSPDGLKYTFHLRKNAMWSDGKPVTAYDFEYAWKRALDPNKDSAVVFMMYF</sequence>
<dbReference type="Gene3D" id="3.90.76.10">
    <property type="entry name" value="Dipeptide-binding Protein, Domain 1"/>
    <property type="match status" value="1"/>
</dbReference>
<feature type="domain" description="Solute-binding protein family 5" evidence="5">
    <location>
        <begin position="79"/>
        <end position="135"/>
    </location>
</feature>
<dbReference type="PROSITE" id="PS51257">
    <property type="entry name" value="PROKAR_LIPOPROTEIN"/>
    <property type="match status" value="1"/>
</dbReference>
<dbReference type="InterPro" id="IPR039424">
    <property type="entry name" value="SBP_5"/>
</dbReference>
<accession>W4VDJ5</accession>
<evidence type="ECO:0000256" key="1">
    <source>
        <dbReference type="ARBA" id="ARBA00004196"/>
    </source>
</evidence>
<dbReference type="GO" id="GO:0015833">
    <property type="term" value="P:peptide transport"/>
    <property type="evidence" value="ECO:0007669"/>
    <property type="project" value="TreeGrafter"/>
</dbReference>
<keyword evidence="7" id="KW-1185">Reference proteome</keyword>
<evidence type="ECO:0000256" key="4">
    <source>
        <dbReference type="ARBA" id="ARBA00022729"/>
    </source>
</evidence>